<evidence type="ECO:0000256" key="8">
    <source>
        <dbReference type="ARBA" id="ARBA00023163"/>
    </source>
</evidence>
<protein>
    <recommendedName>
        <fullName evidence="10">TF-B3 domain-containing protein</fullName>
    </recommendedName>
</protein>
<comment type="subcellular location">
    <subcellularLocation>
        <location evidence="1">Nucleus</location>
    </subcellularLocation>
</comment>
<dbReference type="Pfam" id="PF08646">
    <property type="entry name" value="Rep_fac-A_C"/>
    <property type="match status" value="1"/>
</dbReference>
<evidence type="ECO:0000256" key="6">
    <source>
        <dbReference type="ARBA" id="ARBA00023015"/>
    </source>
</evidence>
<reference evidence="11 12" key="1">
    <citation type="submission" date="2019-04" db="EMBL/GenBank/DDBJ databases">
        <title>An improved genome assembly and genetic linkage map for asparagus bean, Vigna unguiculata ssp. sesquipedialis.</title>
        <authorList>
            <person name="Xia Q."/>
            <person name="Zhang R."/>
            <person name="Dong Y."/>
        </authorList>
    </citation>
    <scope>NUCLEOTIDE SEQUENCE [LARGE SCALE GENOMIC DNA]</scope>
    <source>
        <tissue evidence="11">Leaf</tissue>
    </source>
</reference>
<dbReference type="AlphaFoldDB" id="A0A4D6N2H8"/>
<keyword evidence="8" id="KW-0804">Transcription</keyword>
<evidence type="ECO:0000259" key="10">
    <source>
        <dbReference type="PROSITE" id="PS50863"/>
    </source>
</evidence>
<evidence type="ECO:0000256" key="2">
    <source>
        <dbReference type="ARBA" id="ARBA00005690"/>
    </source>
</evidence>
<keyword evidence="7" id="KW-0238">DNA-binding</keyword>
<dbReference type="PANTHER" id="PTHR47165">
    <property type="entry name" value="OS03G0429900 PROTEIN"/>
    <property type="match status" value="1"/>
</dbReference>
<evidence type="ECO:0000256" key="3">
    <source>
        <dbReference type="ARBA" id="ARBA00022723"/>
    </source>
</evidence>
<evidence type="ECO:0000256" key="7">
    <source>
        <dbReference type="ARBA" id="ARBA00023125"/>
    </source>
</evidence>
<comment type="similarity">
    <text evidence="2">Belongs to the replication factor A protein 1 family.</text>
</comment>
<organism evidence="11 12">
    <name type="scientific">Vigna unguiculata</name>
    <name type="common">Cowpea</name>
    <dbReference type="NCBI Taxonomy" id="3917"/>
    <lineage>
        <taxon>Eukaryota</taxon>
        <taxon>Viridiplantae</taxon>
        <taxon>Streptophyta</taxon>
        <taxon>Embryophyta</taxon>
        <taxon>Tracheophyta</taxon>
        <taxon>Spermatophyta</taxon>
        <taxon>Magnoliopsida</taxon>
        <taxon>eudicotyledons</taxon>
        <taxon>Gunneridae</taxon>
        <taxon>Pentapetalae</taxon>
        <taxon>rosids</taxon>
        <taxon>fabids</taxon>
        <taxon>Fabales</taxon>
        <taxon>Fabaceae</taxon>
        <taxon>Papilionoideae</taxon>
        <taxon>50 kb inversion clade</taxon>
        <taxon>NPAAA clade</taxon>
        <taxon>indigoferoid/millettioid clade</taxon>
        <taxon>Phaseoleae</taxon>
        <taxon>Vigna</taxon>
    </lineage>
</organism>
<dbReference type="InterPro" id="IPR013955">
    <property type="entry name" value="Rep_factor-A_C"/>
</dbReference>
<dbReference type="InterPro" id="IPR003340">
    <property type="entry name" value="B3_DNA-bd"/>
</dbReference>
<keyword evidence="6" id="KW-0805">Transcription regulation</keyword>
<dbReference type="CDD" id="cd10017">
    <property type="entry name" value="B3_DNA"/>
    <property type="match status" value="1"/>
</dbReference>
<dbReference type="Proteomes" id="UP000501690">
    <property type="component" value="Linkage Group LG9"/>
</dbReference>
<dbReference type="CDD" id="cd04476">
    <property type="entry name" value="RPA1_DBD_C"/>
    <property type="match status" value="1"/>
</dbReference>
<dbReference type="InterPro" id="IPR047192">
    <property type="entry name" value="Euk_RPA1_DBD_C"/>
</dbReference>
<evidence type="ECO:0000313" key="11">
    <source>
        <dbReference type="EMBL" id="QCE06719.1"/>
    </source>
</evidence>
<keyword evidence="3" id="KW-0479">Metal-binding</keyword>
<dbReference type="GO" id="GO:0008270">
    <property type="term" value="F:zinc ion binding"/>
    <property type="evidence" value="ECO:0007669"/>
    <property type="project" value="UniProtKB-KW"/>
</dbReference>
<evidence type="ECO:0000256" key="9">
    <source>
        <dbReference type="ARBA" id="ARBA00023242"/>
    </source>
</evidence>
<keyword evidence="9" id="KW-0539">Nucleus</keyword>
<proteinExistence type="inferred from homology"/>
<dbReference type="InterPro" id="IPR015300">
    <property type="entry name" value="DNA-bd_pseudobarrel_sf"/>
</dbReference>
<dbReference type="SUPFAM" id="SSF50249">
    <property type="entry name" value="Nucleic acid-binding proteins"/>
    <property type="match status" value="1"/>
</dbReference>
<name>A0A4D6N2H8_VIGUN</name>
<gene>
    <name evidence="11" type="ORF">DEO72_LG9g1733</name>
</gene>
<dbReference type="SUPFAM" id="SSF101936">
    <property type="entry name" value="DNA-binding pseudobarrel domain"/>
    <property type="match status" value="2"/>
</dbReference>
<evidence type="ECO:0000313" key="12">
    <source>
        <dbReference type="Proteomes" id="UP000501690"/>
    </source>
</evidence>
<dbReference type="GO" id="GO:0005634">
    <property type="term" value="C:nucleus"/>
    <property type="evidence" value="ECO:0007669"/>
    <property type="project" value="UniProtKB-SubCell"/>
</dbReference>
<sequence length="702" mass="79933">MEIVLQDKEIIFNCDVEDATKLKKITESPSQPLTQLCQSSKVSLEDDFIKLHPRSSIEESTFIVKATIKHVLDHDDVWYTTCIWHKAVYPDSKMFFCEKCNKHVIKVTPRYKLKLSVIDATDSTTFVVFDRDASAMLKKSCYDILDLQDKDLYSANEEESKVNDLTNQISSDSIAEDLLIKFTEESNDVETLSDHLNTIVSSHVSAKESLNNKVVIDVEIDELTRKESSHLDNLHLATQPPVPALKRHIRSMVQENKKIPVKMLNIKIENHNLLAQSKCVDIILHCQHHNHASYTKGKPTPLVLRAAAITPLGFSLEAPSLLFEPVSFHLGGDQRYPPQVQASNESDQLTLLLLLCVLLCGTFFCDDHQLVDVSRCEEHPRATARKQKSHSPEPASMDSSEFGHVDPIFFAMFGQELGLVWQLEDIQGNQHQLTFNMDVNHPVLTDGWTYNLILQITFKNVDSGGWDCRGVTTLSLFNEFGHVDPIFFAMFGQELGLVWQLEDIQGNQHQLTFNMDVNHPVLTDDYVQKRRFRRLGLQGRDNTFIVQCKLVLRNSPKKSSKIGKGWKDFCTFNRLKEGDILVFVDYVQKRRFRRLGLQGRDNTFIVQCKLVLRNSPKKSSKIGKGWKDFCTFNRLKEGDILVFVEVRFLYASCSFVVLIAGASCPEEAARHIQSFHEASLKGVPDGGDDVVGCSKRRWQSFR</sequence>
<dbReference type="Gene3D" id="2.40.50.140">
    <property type="entry name" value="Nucleic acid-binding proteins"/>
    <property type="match status" value="1"/>
</dbReference>
<keyword evidence="12" id="KW-1185">Reference proteome</keyword>
<keyword evidence="5" id="KW-0862">Zinc</keyword>
<dbReference type="PROSITE" id="PS50863">
    <property type="entry name" value="B3"/>
    <property type="match status" value="1"/>
</dbReference>
<keyword evidence="4" id="KW-0863">Zinc-finger</keyword>
<feature type="domain" description="TF-B3" evidence="10">
    <location>
        <begin position="622"/>
        <end position="663"/>
    </location>
</feature>
<accession>A0A4D6N2H8</accession>
<dbReference type="EMBL" id="CP039353">
    <property type="protein sequence ID" value="QCE06719.1"/>
    <property type="molecule type" value="Genomic_DNA"/>
</dbReference>
<evidence type="ECO:0000256" key="1">
    <source>
        <dbReference type="ARBA" id="ARBA00004123"/>
    </source>
</evidence>
<dbReference type="InterPro" id="IPR012340">
    <property type="entry name" value="NA-bd_OB-fold"/>
</dbReference>
<dbReference type="Gene3D" id="2.40.330.10">
    <property type="entry name" value="DNA-binding pseudobarrel domain"/>
    <property type="match status" value="2"/>
</dbReference>
<evidence type="ECO:0000256" key="4">
    <source>
        <dbReference type="ARBA" id="ARBA00022771"/>
    </source>
</evidence>
<evidence type="ECO:0000256" key="5">
    <source>
        <dbReference type="ARBA" id="ARBA00022833"/>
    </source>
</evidence>
<dbReference type="PANTHER" id="PTHR47165:SF4">
    <property type="entry name" value="OS03G0429900 PROTEIN"/>
    <property type="match status" value="1"/>
</dbReference>
<dbReference type="GO" id="GO:0003677">
    <property type="term" value="F:DNA binding"/>
    <property type="evidence" value="ECO:0007669"/>
    <property type="project" value="UniProtKB-KW"/>
</dbReference>